<feature type="signal peptide" evidence="2">
    <location>
        <begin position="1"/>
        <end position="22"/>
    </location>
</feature>
<feature type="chain" id="PRO_5042272395" evidence="2">
    <location>
        <begin position="23"/>
        <end position="320"/>
    </location>
</feature>
<proteinExistence type="inferred from homology"/>
<reference evidence="3 4" key="1">
    <citation type="submission" date="2018-06" db="EMBL/GenBank/DDBJ databases">
        <title>Comparative genomics of Bradyrhizobium nodulating Arachidis hypogaea.</title>
        <authorList>
            <person name="Li Y."/>
        </authorList>
    </citation>
    <scope>NUCLEOTIDE SEQUENCE [LARGE SCALE GENOMIC DNA]</scope>
    <source>
        <strain evidence="3 4">CCBAU 051107</strain>
    </source>
</reference>
<dbReference type="Pfam" id="PF03401">
    <property type="entry name" value="TctC"/>
    <property type="match status" value="1"/>
</dbReference>
<gene>
    <name evidence="3" type="ORF">WN72_33580</name>
</gene>
<dbReference type="InterPro" id="IPR042100">
    <property type="entry name" value="Bug_dom1"/>
</dbReference>
<dbReference type="RefSeq" id="WP_092219934.1">
    <property type="nucleotide sequence ID" value="NZ_CP030050.1"/>
</dbReference>
<dbReference type="PANTHER" id="PTHR42928:SF5">
    <property type="entry name" value="BLR1237 PROTEIN"/>
    <property type="match status" value="1"/>
</dbReference>
<dbReference type="CDD" id="cd13578">
    <property type="entry name" value="PBP2_Bug27"/>
    <property type="match status" value="1"/>
</dbReference>
<protein>
    <submittedName>
        <fullName evidence="3">Tripartite tricarboxylate transporter substrate binding protein</fullName>
    </submittedName>
</protein>
<dbReference type="PIRSF" id="PIRSF017082">
    <property type="entry name" value="YflP"/>
    <property type="match status" value="1"/>
</dbReference>
<accession>A0AAE7NXH7</accession>
<keyword evidence="2" id="KW-0732">Signal</keyword>
<name>A0AAE7NXH7_9BRAD</name>
<dbReference type="AlphaFoldDB" id="A0AAE7NXH7"/>
<dbReference type="Gene3D" id="3.40.190.10">
    <property type="entry name" value="Periplasmic binding protein-like II"/>
    <property type="match status" value="1"/>
</dbReference>
<comment type="similarity">
    <text evidence="1">Belongs to the UPF0065 (bug) family.</text>
</comment>
<dbReference type="Proteomes" id="UP000594015">
    <property type="component" value="Chromosome"/>
</dbReference>
<sequence length="320" mass="33564">MIKKLAALAAMCILPLSGFAQARWPDKPVRIIVPWAPGGMTDGVARMLATKLATQLKQPFIVENRPGAGGMIAADFVAKAPADGYTLLFASAAITVNSTLMASQFKIDARKDYTPIILAASEPLVLTVPASSNAKSVADLVRLSKANSSGLSASHGGIGTTSHIAAEMFAQQAGAKVISVAYKGGAPATTALLTGEVQFSFANLATVKPHMEAGTLRGLAVTSEKRSSVLPNLPTMASTLPNFETGNWFGLLGPRGMPIDVVKKLNQSAVQVLNADDVRESISKTGGEIVASTPEQFERHLAEEVGRYAQVIKKAEIKPN</sequence>
<evidence type="ECO:0000256" key="2">
    <source>
        <dbReference type="SAM" id="SignalP"/>
    </source>
</evidence>
<dbReference type="InterPro" id="IPR005064">
    <property type="entry name" value="BUG"/>
</dbReference>
<organism evidence="3 4">
    <name type="scientific">Bradyrhizobium arachidis</name>
    <dbReference type="NCBI Taxonomy" id="858423"/>
    <lineage>
        <taxon>Bacteria</taxon>
        <taxon>Pseudomonadati</taxon>
        <taxon>Pseudomonadota</taxon>
        <taxon>Alphaproteobacteria</taxon>
        <taxon>Hyphomicrobiales</taxon>
        <taxon>Nitrobacteraceae</taxon>
        <taxon>Bradyrhizobium</taxon>
    </lineage>
</organism>
<dbReference type="Gene3D" id="3.40.190.150">
    <property type="entry name" value="Bordetella uptake gene, domain 1"/>
    <property type="match status" value="1"/>
</dbReference>
<evidence type="ECO:0000313" key="4">
    <source>
        <dbReference type="Proteomes" id="UP000594015"/>
    </source>
</evidence>
<evidence type="ECO:0000256" key="1">
    <source>
        <dbReference type="ARBA" id="ARBA00006987"/>
    </source>
</evidence>
<evidence type="ECO:0000313" key="3">
    <source>
        <dbReference type="EMBL" id="QOZ70684.1"/>
    </source>
</evidence>
<dbReference type="KEGG" id="barh:WN72_33580"/>
<dbReference type="EMBL" id="CP030050">
    <property type="protein sequence ID" value="QOZ70684.1"/>
    <property type="molecule type" value="Genomic_DNA"/>
</dbReference>
<dbReference type="PANTHER" id="PTHR42928">
    <property type="entry name" value="TRICARBOXYLATE-BINDING PROTEIN"/>
    <property type="match status" value="1"/>
</dbReference>
<dbReference type="SUPFAM" id="SSF53850">
    <property type="entry name" value="Periplasmic binding protein-like II"/>
    <property type="match status" value="1"/>
</dbReference>